<protein>
    <recommendedName>
        <fullName evidence="3">Transposase (putative) YhgA-like domain-containing protein</fullName>
    </recommendedName>
</protein>
<evidence type="ECO:0000313" key="1">
    <source>
        <dbReference type="EMBL" id="BDZ77343.1"/>
    </source>
</evidence>
<proteinExistence type="predicted"/>
<sequence>MRNTGIKPDAIFKNFWRDNGHFASLFNTAIFGGKTVIQPEELKELDTDVSNFIKFGKYEESLTRTRDVVKKAANDTDFVILGIENQRKIHYGMPLRVMIYDALSYLKECQEIAGKHKEAGDKATAEEFLSGLHKGDRLHPIITIVIYYDEKPWDGAQSLKEMIGDMPSEVSGVFSDYRMNLLQVKESSQYHFDNEDVQTIFEITRFIYQGEFDKVKKFYGEKTVKSDVGAVIGVMTDSSLIVEEALESEGGMNMCTALEKLEEKSREEGRLEMKQETVLSMANLGMPVEQIATVVKESVGIVQKWISEGKAAI</sequence>
<dbReference type="RefSeq" id="WP_316264384.1">
    <property type="nucleotide sequence ID" value="NZ_AP027742.1"/>
</dbReference>
<gene>
    <name evidence="1" type="ORF">Lac1_15260</name>
</gene>
<reference evidence="2" key="1">
    <citation type="journal article" date="2023" name="Int. J. Syst. Evol. Microbiol.">
        <title>Claveliimonas bilis gen. nov., sp. nov., deoxycholic acid-producing bacteria isolated from human faeces, and reclassification of Sellimonas monacensis Zenner et al. 2021 as Claveliimonas monacensis comb. nov.</title>
        <authorList>
            <person name="Hisatomi A."/>
            <person name="Kastawa N.W.E.P.G."/>
            <person name="Song I."/>
            <person name="Ohkuma M."/>
            <person name="Fukiya S."/>
            <person name="Sakamoto M."/>
        </authorList>
    </citation>
    <scope>NUCLEOTIDE SEQUENCE [LARGE SCALE GENOMIC DNA]</scope>
    <source>
        <strain evidence="2">12BBH14</strain>
    </source>
</reference>
<dbReference type="EMBL" id="AP027742">
    <property type="protein sequence ID" value="BDZ77343.1"/>
    <property type="molecule type" value="Genomic_DNA"/>
</dbReference>
<evidence type="ECO:0008006" key="3">
    <source>
        <dbReference type="Google" id="ProtNLM"/>
    </source>
</evidence>
<name>A0ABM8I2X8_9FIRM</name>
<dbReference type="Proteomes" id="UP001305815">
    <property type="component" value="Chromosome"/>
</dbReference>
<accession>A0ABM8I2X8</accession>
<evidence type="ECO:0000313" key="2">
    <source>
        <dbReference type="Proteomes" id="UP001305815"/>
    </source>
</evidence>
<organism evidence="1 2">
    <name type="scientific">Claveliimonas bilis</name>
    <dbReference type="NCBI Taxonomy" id="3028070"/>
    <lineage>
        <taxon>Bacteria</taxon>
        <taxon>Bacillati</taxon>
        <taxon>Bacillota</taxon>
        <taxon>Clostridia</taxon>
        <taxon>Lachnospirales</taxon>
        <taxon>Lachnospiraceae</taxon>
        <taxon>Claveliimonas</taxon>
    </lineage>
</organism>
<keyword evidence="2" id="KW-1185">Reference proteome</keyword>